<evidence type="ECO:0000313" key="2">
    <source>
        <dbReference type="EMBL" id="SEN23437.1"/>
    </source>
</evidence>
<keyword evidence="3" id="KW-1185">Reference proteome</keyword>
<dbReference type="AlphaFoldDB" id="A0A1H8EX12"/>
<dbReference type="EMBL" id="FOCQ01000007">
    <property type="protein sequence ID" value="SEN23437.1"/>
    <property type="molecule type" value="Genomic_DNA"/>
</dbReference>
<dbReference type="InterPro" id="IPR024185">
    <property type="entry name" value="FTHF_cligase-like_sf"/>
</dbReference>
<evidence type="ECO:0000313" key="3">
    <source>
        <dbReference type="Proteomes" id="UP000199695"/>
    </source>
</evidence>
<dbReference type="Proteomes" id="UP000199695">
    <property type="component" value="Unassembled WGS sequence"/>
</dbReference>
<dbReference type="SUPFAM" id="SSF100950">
    <property type="entry name" value="NagB/RpiA/CoA transferase-like"/>
    <property type="match status" value="1"/>
</dbReference>
<name>A0A1H8EX12_9BACL</name>
<reference evidence="2 3" key="1">
    <citation type="submission" date="2016-10" db="EMBL/GenBank/DDBJ databases">
        <authorList>
            <person name="de Groot N.N."/>
        </authorList>
    </citation>
    <scope>NUCLEOTIDE SEQUENCE [LARGE SCALE GENOMIC DNA]</scope>
    <source>
        <strain evidence="2 3">DSM 46701</strain>
    </source>
</reference>
<dbReference type="PANTHER" id="PTHR43682:SF1">
    <property type="entry name" value="LACTATE UTILIZATION PROTEIN C"/>
    <property type="match status" value="1"/>
</dbReference>
<protein>
    <submittedName>
        <fullName evidence="2">L-lactate dehydrogenase complex protein LldG</fullName>
    </submittedName>
</protein>
<dbReference type="PANTHER" id="PTHR43682">
    <property type="entry name" value="LACTATE UTILIZATION PROTEIN C"/>
    <property type="match status" value="1"/>
</dbReference>
<evidence type="ECO:0000259" key="1">
    <source>
        <dbReference type="Pfam" id="PF02589"/>
    </source>
</evidence>
<dbReference type="Gene3D" id="3.40.50.10420">
    <property type="entry name" value="NagB/RpiA/CoA transferase-like"/>
    <property type="match status" value="1"/>
</dbReference>
<dbReference type="InterPro" id="IPR003741">
    <property type="entry name" value="LUD_dom"/>
</dbReference>
<accession>A0A1H8EX12</accession>
<dbReference type="InterPro" id="IPR037171">
    <property type="entry name" value="NagB/RpiA_transferase-like"/>
</dbReference>
<proteinExistence type="predicted"/>
<dbReference type="RefSeq" id="WP_089968097.1">
    <property type="nucleotide sequence ID" value="NZ_FOCQ01000007.1"/>
</dbReference>
<organism evidence="2 3">
    <name type="scientific">Lihuaxuella thermophila</name>
    <dbReference type="NCBI Taxonomy" id="1173111"/>
    <lineage>
        <taxon>Bacteria</taxon>
        <taxon>Bacillati</taxon>
        <taxon>Bacillota</taxon>
        <taxon>Bacilli</taxon>
        <taxon>Bacillales</taxon>
        <taxon>Thermoactinomycetaceae</taxon>
        <taxon>Lihuaxuella</taxon>
    </lineage>
</organism>
<dbReference type="Pfam" id="PF02589">
    <property type="entry name" value="LUD_dom"/>
    <property type="match status" value="1"/>
</dbReference>
<feature type="domain" description="LUD" evidence="1">
    <location>
        <begin position="64"/>
        <end position="239"/>
    </location>
</feature>
<gene>
    <name evidence="2" type="ORF">SAMN05444955_107192</name>
</gene>
<sequence>MSLKENREIIAELDRESKQKEAVFIARIAQRLGHSRVQTAPHRNVRGVPEFWKDYHLEKPERISLFMKNWESLGGTARRFSTSDDLTSYIQQVAFKLQAKRMIRWGHPFLDHIGIDEKLKDMENIVWEIRNKSGLLIGAAGADLGIVVADYAIAHTGTIVVVSSATKGRSVSLLPTALMVIVRTKDIKTKMGEVLSEIQQGREMPAGIHFITGPSRSADIENDLTIGVHGPGIVYALIID</sequence>
<dbReference type="OrthoDB" id="9794157at2"/>
<dbReference type="STRING" id="1173111.SAMN05444955_107192"/>